<feature type="signal peptide" evidence="1">
    <location>
        <begin position="1"/>
        <end position="20"/>
    </location>
</feature>
<dbReference type="EMBL" id="CAICTM010000179">
    <property type="protein sequence ID" value="CAB9503926.1"/>
    <property type="molecule type" value="Genomic_DNA"/>
</dbReference>
<accession>A0A9N8DNN6</accession>
<evidence type="ECO:0000256" key="1">
    <source>
        <dbReference type="SAM" id="SignalP"/>
    </source>
</evidence>
<evidence type="ECO:0000313" key="2">
    <source>
        <dbReference type="EMBL" id="CAB9503926.1"/>
    </source>
</evidence>
<organism evidence="2 3">
    <name type="scientific">Seminavis robusta</name>
    <dbReference type="NCBI Taxonomy" id="568900"/>
    <lineage>
        <taxon>Eukaryota</taxon>
        <taxon>Sar</taxon>
        <taxon>Stramenopiles</taxon>
        <taxon>Ochrophyta</taxon>
        <taxon>Bacillariophyta</taxon>
        <taxon>Bacillariophyceae</taxon>
        <taxon>Bacillariophycidae</taxon>
        <taxon>Naviculales</taxon>
        <taxon>Naviculaceae</taxon>
        <taxon>Seminavis</taxon>
    </lineage>
</organism>
<dbReference type="OrthoDB" id="202051at2759"/>
<keyword evidence="1" id="KW-0732">Signal</keyword>
<evidence type="ECO:0000313" key="3">
    <source>
        <dbReference type="Proteomes" id="UP001153069"/>
    </source>
</evidence>
<dbReference type="AlphaFoldDB" id="A0A9N8DNN6"/>
<dbReference type="Gene3D" id="3.40.1500.20">
    <property type="match status" value="1"/>
</dbReference>
<gene>
    <name evidence="2" type="ORF">SEMRO_180_G078780.1</name>
</gene>
<reference evidence="2" key="1">
    <citation type="submission" date="2020-06" db="EMBL/GenBank/DDBJ databases">
        <authorList>
            <consortium name="Plant Systems Biology data submission"/>
        </authorList>
    </citation>
    <scope>NUCLEOTIDE SEQUENCE</scope>
    <source>
        <strain evidence="2">D6</strain>
    </source>
</reference>
<name>A0A9N8DNN6_9STRA</name>
<proteinExistence type="predicted"/>
<protein>
    <submittedName>
        <fullName evidence="2">Uncharacterized protein</fullName>
    </submittedName>
</protein>
<dbReference type="Proteomes" id="UP001153069">
    <property type="component" value="Unassembled WGS sequence"/>
</dbReference>
<keyword evidence="3" id="KW-1185">Reference proteome</keyword>
<sequence length="360" mass="37599">MMMKLSLVLLALSAVSYSTAFLVPPAARHHETVLKNGMDAYDAQMRALAAGQPIAVGGNTAPATAPAPAPAQPAMQASTSAASAGDPIATLEASQKATVDAIAAAIPDLVAKPDLSFTGETIAGSAAALDGRDAVGNSNVAWLASLTVANKESSLTIFNGPLTNVPHLLSRCCLVGGDAMQFVLDFRPRAYGAYEMKDAQGNYPGPEELGRQAFEYSGNRMEFFNNFGTDEVQAFLESTKASFQGAVEDMSNQNNELDMLTKGPLVLALTMPATDANVAAVAAAREQAANYWLTWALDGAFQHRPGAPVNTQYVYDTKYKQNCYGALLPVYSALYGPDDGAKLTAAVSGPLDEAYVGGGS</sequence>
<comment type="caution">
    <text evidence="2">The sequence shown here is derived from an EMBL/GenBank/DDBJ whole genome shotgun (WGS) entry which is preliminary data.</text>
</comment>
<feature type="chain" id="PRO_5040221221" evidence="1">
    <location>
        <begin position="21"/>
        <end position="360"/>
    </location>
</feature>